<proteinExistence type="predicted"/>
<sequence>MLTTQRKTLILDILRRDGQVIAKRVAEDFALSEDTIRRDLREMAAEGLLKRVHGGAMPLAPDLPDFTARRSV</sequence>
<dbReference type="Gene3D" id="1.10.10.10">
    <property type="entry name" value="Winged helix-like DNA-binding domain superfamily/Winged helix DNA-binding domain"/>
    <property type="match status" value="1"/>
</dbReference>
<dbReference type="GO" id="GO:0003700">
    <property type="term" value="F:DNA-binding transcription factor activity"/>
    <property type="evidence" value="ECO:0007669"/>
    <property type="project" value="InterPro"/>
</dbReference>
<dbReference type="InterPro" id="IPR036390">
    <property type="entry name" value="WH_DNA-bd_sf"/>
</dbReference>
<evidence type="ECO:0000256" key="2">
    <source>
        <dbReference type="ARBA" id="ARBA00023015"/>
    </source>
</evidence>
<organism evidence="6">
    <name type="scientific">Rhizobium leguminosarum bv. trifolii</name>
    <dbReference type="NCBI Taxonomy" id="386"/>
    <lineage>
        <taxon>Bacteria</taxon>
        <taxon>Pseudomonadati</taxon>
        <taxon>Pseudomonadota</taxon>
        <taxon>Alphaproteobacteria</taxon>
        <taxon>Hyphomicrobiales</taxon>
        <taxon>Rhizobiaceae</taxon>
        <taxon>Rhizobium/Agrobacterium group</taxon>
        <taxon>Rhizobium</taxon>
    </lineage>
</organism>
<keyword evidence="2" id="KW-0805">Transcription regulation</keyword>
<reference evidence="6" key="1">
    <citation type="journal article" date="2015" name="BMC Genomics">
        <title>Transcriptome profiling of a Rhizobium leguminosarum bv. trifolii rosR mutant reveals the role of the transcriptional regulator RosR in motility, synthesis of cell-surface components, and other cellular processes.</title>
        <authorList>
            <person name="Rachwal K."/>
            <person name="Matczynska E."/>
            <person name="Janczarek M."/>
        </authorList>
    </citation>
    <scope>NUCLEOTIDE SEQUENCE</scope>
    <source>
        <strain evidence="6">Rt24.2</strain>
    </source>
</reference>
<name>A0A1C9I302_RHILT</name>
<dbReference type="PRINTS" id="PR00037">
    <property type="entry name" value="HTHLACR"/>
</dbReference>
<accession>A0A1C9I302</accession>
<keyword evidence="1" id="KW-0678">Repressor</keyword>
<keyword evidence="4" id="KW-0804">Transcription</keyword>
<dbReference type="InterPro" id="IPR018356">
    <property type="entry name" value="Tscrpt_reg_HTH_DeoR_CS"/>
</dbReference>
<keyword evidence="3" id="KW-0238">DNA-binding</keyword>
<dbReference type="AlphaFoldDB" id="A0A1C9I302"/>
<protein>
    <submittedName>
        <fullName evidence="6">DeoR family transcriptional regulator</fullName>
    </submittedName>
</protein>
<dbReference type="SUPFAM" id="SSF46785">
    <property type="entry name" value="Winged helix' DNA-binding domain"/>
    <property type="match status" value="1"/>
</dbReference>
<dbReference type="InterPro" id="IPR036388">
    <property type="entry name" value="WH-like_DNA-bd_sf"/>
</dbReference>
<dbReference type="Pfam" id="PF08220">
    <property type="entry name" value="HTH_DeoR"/>
    <property type="match status" value="1"/>
</dbReference>
<dbReference type="InterPro" id="IPR001034">
    <property type="entry name" value="DeoR_HTH"/>
</dbReference>
<evidence type="ECO:0000313" key="6">
    <source>
        <dbReference type="EMBL" id="AOO93358.1"/>
    </source>
</evidence>
<reference evidence="6" key="2">
    <citation type="journal article" date="2016" name="Front. Microbiol.">
        <title>The Regulatory Protein RosR Affects Rhizobium leguminosarum bv. trifolii Protein Profiles, Cell Surface Properties, and Symbiosis with Clover.</title>
        <authorList>
            <person name="Rachwal K."/>
            <person name="Boguszewska A."/>
            <person name="Kopcinska J."/>
            <person name="Karas M."/>
            <person name="Tchorzewski M."/>
            <person name="Janczarek M."/>
        </authorList>
    </citation>
    <scope>NUCLEOTIDE SEQUENCE</scope>
    <source>
        <strain evidence="6">Rt24.2</strain>
    </source>
</reference>
<dbReference type="PROSITE" id="PS51000">
    <property type="entry name" value="HTH_DEOR_2"/>
    <property type="match status" value="1"/>
</dbReference>
<evidence type="ECO:0000256" key="3">
    <source>
        <dbReference type="ARBA" id="ARBA00023125"/>
    </source>
</evidence>
<dbReference type="EMBL" id="KX490994">
    <property type="protein sequence ID" value="AOO93358.1"/>
    <property type="molecule type" value="Genomic_DNA"/>
</dbReference>
<evidence type="ECO:0000256" key="4">
    <source>
        <dbReference type="ARBA" id="ARBA00023163"/>
    </source>
</evidence>
<dbReference type="PANTHER" id="PTHR30363:SF4">
    <property type="entry name" value="GLYCEROL-3-PHOSPHATE REGULON REPRESSOR"/>
    <property type="match status" value="1"/>
</dbReference>
<feature type="domain" description="HTH deoR-type" evidence="5">
    <location>
        <begin position="3"/>
        <end position="58"/>
    </location>
</feature>
<dbReference type="PROSITE" id="PS00894">
    <property type="entry name" value="HTH_DEOR_1"/>
    <property type="match status" value="1"/>
</dbReference>
<dbReference type="PANTHER" id="PTHR30363">
    <property type="entry name" value="HTH-TYPE TRANSCRIPTIONAL REGULATOR SRLR-RELATED"/>
    <property type="match status" value="1"/>
</dbReference>
<dbReference type="SMART" id="SM00420">
    <property type="entry name" value="HTH_DEOR"/>
    <property type="match status" value="1"/>
</dbReference>
<evidence type="ECO:0000259" key="5">
    <source>
        <dbReference type="PROSITE" id="PS51000"/>
    </source>
</evidence>
<evidence type="ECO:0000256" key="1">
    <source>
        <dbReference type="ARBA" id="ARBA00022491"/>
    </source>
</evidence>
<dbReference type="InterPro" id="IPR050313">
    <property type="entry name" value="Carb_Metab_HTH_regulators"/>
</dbReference>
<dbReference type="GO" id="GO:0003677">
    <property type="term" value="F:DNA binding"/>
    <property type="evidence" value="ECO:0007669"/>
    <property type="project" value="UniProtKB-KW"/>
</dbReference>